<protein>
    <submittedName>
        <fullName evidence="2">Uncharacterized protein</fullName>
    </submittedName>
</protein>
<feature type="compositionally biased region" description="Low complexity" evidence="1">
    <location>
        <begin position="169"/>
        <end position="178"/>
    </location>
</feature>
<dbReference type="RefSeq" id="WP_119665388.1">
    <property type="nucleotide sequence ID" value="NZ_QXJK01000023.1"/>
</dbReference>
<feature type="non-terminal residue" evidence="2">
    <location>
        <position position="432"/>
    </location>
</feature>
<accession>A0A418Q4H4</accession>
<feature type="region of interest" description="Disordered" evidence="1">
    <location>
        <begin position="1"/>
        <end position="22"/>
    </location>
</feature>
<dbReference type="Proteomes" id="UP000285278">
    <property type="component" value="Unassembled WGS sequence"/>
</dbReference>
<organism evidence="2 3">
    <name type="scientific">Corynebacterium falsenii</name>
    <dbReference type="NCBI Taxonomy" id="108486"/>
    <lineage>
        <taxon>Bacteria</taxon>
        <taxon>Bacillati</taxon>
        <taxon>Actinomycetota</taxon>
        <taxon>Actinomycetes</taxon>
        <taxon>Mycobacteriales</taxon>
        <taxon>Corynebacteriaceae</taxon>
        <taxon>Corynebacterium</taxon>
    </lineage>
</organism>
<proteinExistence type="predicted"/>
<dbReference type="STRING" id="1451189.CFAL_03105"/>
<feature type="region of interest" description="Disordered" evidence="1">
    <location>
        <begin position="120"/>
        <end position="184"/>
    </location>
</feature>
<reference evidence="2 3" key="1">
    <citation type="submission" date="2018-09" db="EMBL/GenBank/DDBJ databases">
        <title>Optimization and identification of Corynebacterium falsenii FN1-14 from fish paste.</title>
        <authorList>
            <person name="Daroonpunt R."/>
            <person name="Tanasupawat S."/>
        </authorList>
    </citation>
    <scope>NUCLEOTIDE SEQUENCE [LARGE SCALE GENOMIC DNA]</scope>
    <source>
        <strain evidence="2 3">FN1-14</strain>
    </source>
</reference>
<feature type="region of interest" description="Disordered" evidence="1">
    <location>
        <begin position="352"/>
        <end position="392"/>
    </location>
</feature>
<dbReference type="OrthoDB" id="4398180at2"/>
<sequence length="432" mass="47228">MTTTPYATEPTRKDERTNDTSNDGVIDLATHVDLIEASMTAVTDILTTPTAELFHSHRADIIRLLTTISHTDTLYAAFAYAAHEAHVSRVAGTTRTSTYLARLLDTSEYQARQWINLGISLYKPPEPPTDKTTAPEGDTADGDDDDTDDAQHRAHRLAERRRAHEAHQAHLAAQAQARKQARKLSDAKLAEINRELEHLHPSLHTEHHHILFDNATTMATTTTVEDLKLHLRTQVRTLNSTVVDPTADYRARKLLWSPADTHGNVRVTAVLPRTGHALLETLMSPARLAAFDRSRGVNTDEDRRTMPQRRADVFMSMLETWAEDADAATAPRTRGLASLVVALSAKDLTTLPTNTTDADADPGVKASPTIQSASDPDGIGSPPAASNTSLTTPGVWFPTNTNARLHPIDILRLGLAEHDLGVVLDPDSGRAL</sequence>
<evidence type="ECO:0000313" key="3">
    <source>
        <dbReference type="Proteomes" id="UP000285278"/>
    </source>
</evidence>
<feature type="compositionally biased region" description="Basic and acidic residues" evidence="1">
    <location>
        <begin position="149"/>
        <end position="168"/>
    </location>
</feature>
<gene>
    <name evidence="2" type="ORF">D3M95_11120</name>
</gene>
<name>A0A418Q4H4_9CORY</name>
<dbReference type="EMBL" id="QXJK01000023">
    <property type="protein sequence ID" value="RIX33147.1"/>
    <property type="molecule type" value="Genomic_DNA"/>
</dbReference>
<comment type="caution">
    <text evidence="2">The sequence shown here is derived from an EMBL/GenBank/DDBJ whole genome shotgun (WGS) entry which is preliminary data.</text>
</comment>
<feature type="compositionally biased region" description="Acidic residues" evidence="1">
    <location>
        <begin position="138"/>
        <end position="148"/>
    </location>
</feature>
<evidence type="ECO:0000256" key="1">
    <source>
        <dbReference type="SAM" id="MobiDB-lite"/>
    </source>
</evidence>
<evidence type="ECO:0000313" key="2">
    <source>
        <dbReference type="EMBL" id="RIX33147.1"/>
    </source>
</evidence>
<dbReference type="AlphaFoldDB" id="A0A418Q4H4"/>
<keyword evidence="3" id="KW-1185">Reference proteome</keyword>